<dbReference type="SUPFAM" id="SSF51735">
    <property type="entry name" value="NAD(P)-binding Rossmann-fold domains"/>
    <property type="match status" value="1"/>
</dbReference>
<dbReference type="NCBIfam" id="TIGR03971">
    <property type="entry name" value="SDR_subfam_1"/>
    <property type="match status" value="1"/>
</dbReference>
<dbReference type="InterPro" id="IPR023985">
    <property type="entry name" value="SDR_subfam_1"/>
</dbReference>
<dbReference type="PRINTS" id="PR00081">
    <property type="entry name" value="GDHRDH"/>
</dbReference>
<dbReference type="Gene3D" id="3.40.50.720">
    <property type="entry name" value="NAD(P)-binding Rossmann-like Domain"/>
    <property type="match status" value="1"/>
</dbReference>
<evidence type="ECO:0000313" key="6">
    <source>
        <dbReference type="EMBL" id="CAJ1494096.1"/>
    </source>
</evidence>
<dbReference type="PANTHER" id="PTHR24321">
    <property type="entry name" value="DEHYDROGENASES, SHORT CHAIN"/>
    <property type="match status" value="1"/>
</dbReference>
<organism evidence="6 7">
    <name type="scientific">[Mycobacterium] kokjensenii</name>
    <dbReference type="NCBI Taxonomy" id="3064287"/>
    <lineage>
        <taxon>Bacteria</taxon>
        <taxon>Bacillati</taxon>
        <taxon>Actinomycetota</taxon>
        <taxon>Actinomycetes</taxon>
        <taxon>Mycobacteriales</taxon>
        <taxon>Mycobacteriaceae</taxon>
        <taxon>Mycolicibacter</taxon>
    </lineage>
</organism>
<comment type="similarity">
    <text evidence="1 4">Belongs to the short-chain dehydrogenases/reductases (SDR) family.</text>
</comment>
<keyword evidence="7" id="KW-1185">Reference proteome</keyword>
<dbReference type="InterPro" id="IPR057326">
    <property type="entry name" value="KR_dom"/>
</dbReference>
<name>A0ABM9L7M3_9MYCO</name>
<evidence type="ECO:0000256" key="3">
    <source>
        <dbReference type="ARBA" id="ARBA00023027"/>
    </source>
</evidence>
<dbReference type="InterPro" id="IPR002347">
    <property type="entry name" value="SDR_fam"/>
</dbReference>
<dbReference type="PRINTS" id="PR00080">
    <property type="entry name" value="SDRFAMILY"/>
</dbReference>
<dbReference type="InterPro" id="IPR020904">
    <property type="entry name" value="Sc_DH/Rdtase_CS"/>
</dbReference>
<evidence type="ECO:0000259" key="5">
    <source>
        <dbReference type="SMART" id="SM00822"/>
    </source>
</evidence>
<dbReference type="CDD" id="cd05233">
    <property type="entry name" value="SDR_c"/>
    <property type="match status" value="1"/>
</dbReference>
<dbReference type="RefSeq" id="WP_308475588.1">
    <property type="nucleotide sequence ID" value="NZ_OY726394.1"/>
</dbReference>
<dbReference type="PANTHER" id="PTHR24321:SF8">
    <property type="entry name" value="ESTRADIOL 17-BETA-DEHYDROGENASE 8-RELATED"/>
    <property type="match status" value="1"/>
</dbReference>
<feature type="domain" description="Ketoreductase" evidence="5">
    <location>
        <begin position="12"/>
        <end position="208"/>
    </location>
</feature>
<evidence type="ECO:0000256" key="1">
    <source>
        <dbReference type="ARBA" id="ARBA00006484"/>
    </source>
</evidence>
<dbReference type="Proteomes" id="UP001190336">
    <property type="component" value="Chromosome"/>
</dbReference>
<protein>
    <submittedName>
        <fullName evidence="6">Mycofactocin-coupled SDR family oxidoreductase</fullName>
    </submittedName>
</protein>
<accession>A0ABM9L7M3</accession>
<dbReference type="InterPro" id="IPR036291">
    <property type="entry name" value="NAD(P)-bd_dom_sf"/>
</dbReference>
<dbReference type="SMART" id="SM00822">
    <property type="entry name" value="PKS_KR"/>
    <property type="match status" value="1"/>
</dbReference>
<evidence type="ECO:0000256" key="4">
    <source>
        <dbReference type="RuleBase" id="RU000363"/>
    </source>
</evidence>
<dbReference type="NCBIfam" id="NF009467">
    <property type="entry name" value="PRK12826.1-3"/>
    <property type="match status" value="1"/>
</dbReference>
<evidence type="ECO:0000313" key="7">
    <source>
        <dbReference type="Proteomes" id="UP001190336"/>
    </source>
</evidence>
<dbReference type="Pfam" id="PF00106">
    <property type="entry name" value="adh_short"/>
    <property type="match status" value="1"/>
</dbReference>
<keyword evidence="3" id="KW-0520">NAD</keyword>
<dbReference type="EMBL" id="OY726394">
    <property type="protein sequence ID" value="CAJ1494096.1"/>
    <property type="molecule type" value="Genomic_DNA"/>
</dbReference>
<sequence>MSESQNHNLQGKVAFVTGAARGQGRSHAIRLAAAGCDIIAADICAPASDCITYPAATPEEFAEMVAGVEAHGRKVLARPVDVRDDAALRQLVDDGVEQFGRLDVVVANAGVLSWGRLWELTDEQWNTVIDVNLTGTWRTIRAAVPHMIEAGNGGSIVIVSSSAGLKATPGNGHYAASKHGLVGLTNTLALEVGAHGIRVNSIHPYSVDTPMIEPHLMAQIFTERPDYINSFPPMPLHPQNFMTTDQVSDVVVWLAGAGSGILTGVQIQVDKGALKY</sequence>
<evidence type="ECO:0000256" key="2">
    <source>
        <dbReference type="ARBA" id="ARBA00023002"/>
    </source>
</evidence>
<reference evidence="6 7" key="1">
    <citation type="submission" date="2023-08" db="EMBL/GenBank/DDBJ databases">
        <authorList>
            <person name="Folkvardsen B D."/>
            <person name="Norman A."/>
        </authorList>
    </citation>
    <scope>NUCLEOTIDE SEQUENCE [LARGE SCALE GENOMIC DNA]</scope>
    <source>
        <strain evidence="6 7">Mu0083</strain>
    </source>
</reference>
<proteinExistence type="inferred from homology"/>
<keyword evidence="2" id="KW-0560">Oxidoreductase</keyword>
<dbReference type="PROSITE" id="PS00061">
    <property type="entry name" value="ADH_SHORT"/>
    <property type="match status" value="1"/>
</dbReference>
<gene>
    <name evidence="6" type="ORF">MU0083_000651</name>
</gene>